<reference evidence="1 2" key="2">
    <citation type="journal article" date="2022" name="Mol. Ecol. Resour.">
        <title>The genomes of chicory, endive, great burdock and yacon provide insights into Asteraceae paleo-polyploidization history and plant inulin production.</title>
        <authorList>
            <person name="Fan W."/>
            <person name="Wang S."/>
            <person name="Wang H."/>
            <person name="Wang A."/>
            <person name="Jiang F."/>
            <person name="Liu H."/>
            <person name="Zhao H."/>
            <person name="Xu D."/>
            <person name="Zhang Y."/>
        </authorList>
    </citation>
    <scope>NUCLEOTIDE SEQUENCE [LARGE SCALE GENOMIC DNA]</scope>
    <source>
        <strain evidence="2">cv. Yunnan</strain>
        <tissue evidence="1">Leaves</tissue>
    </source>
</reference>
<comment type="caution">
    <text evidence="1">The sequence shown here is derived from an EMBL/GenBank/DDBJ whole genome shotgun (WGS) entry which is preliminary data.</text>
</comment>
<organism evidence="1 2">
    <name type="scientific">Smallanthus sonchifolius</name>
    <dbReference type="NCBI Taxonomy" id="185202"/>
    <lineage>
        <taxon>Eukaryota</taxon>
        <taxon>Viridiplantae</taxon>
        <taxon>Streptophyta</taxon>
        <taxon>Embryophyta</taxon>
        <taxon>Tracheophyta</taxon>
        <taxon>Spermatophyta</taxon>
        <taxon>Magnoliopsida</taxon>
        <taxon>eudicotyledons</taxon>
        <taxon>Gunneridae</taxon>
        <taxon>Pentapetalae</taxon>
        <taxon>asterids</taxon>
        <taxon>campanulids</taxon>
        <taxon>Asterales</taxon>
        <taxon>Asteraceae</taxon>
        <taxon>Asteroideae</taxon>
        <taxon>Heliantheae alliance</taxon>
        <taxon>Millerieae</taxon>
        <taxon>Smallanthus</taxon>
    </lineage>
</organism>
<evidence type="ECO:0000313" key="2">
    <source>
        <dbReference type="Proteomes" id="UP001056120"/>
    </source>
</evidence>
<name>A0ACB9JH40_9ASTR</name>
<dbReference type="Proteomes" id="UP001056120">
    <property type="component" value="Linkage Group LG04"/>
</dbReference>
<gene>
    <name evidence="1" type="ORF">L1987_13513</name>
</gene>
<sequence length="731" mass="84781">MADNHLASDNRHNMAISFPEEFSDVVRWILRSKIAYAITWNEAVYRDLIEEFWINAEYKVHSVTKKPHVSSFVRGKEVLIYEVTVRNTLQLDDDRRDPRDINEEEARNKFVQELGYEGPFRKNEIQKRFLSRDWKIIMKWTPMFDNMYWEERFPTIKAALKAVKEKKAEKEKIAEKKRKVEKEKEPPIDDDEITRKRKDEGKAIDLDAGKKKKQWSKGDGEGFMKSARDSYVRQQRSPSRLKTPPPRGITDEDIEAYLLAHAALDAERHPPSRQTEGTSGIRHSPPKTQQDPPAGTPIRLKSMAKKKSRPIGNLLLRWMKGKIEALKSREDDTDCEIEDLKATIKKLNFQLDYQTSLNKKMQTNMNDMGKALLMLKRGSRSLTMEVNRLRERLNEDPLIFDDVFDSSIFNDAVIFDLDQDEKEEEKHEKPTDLEPCTELLKKRNDDESHNDILGTGGTSSTTPSTQTTGDEGNNDGNTAGVSDPPKSGVAEDDVMIDNVEEEMPEVFMEEGEEEMTNYETPIPRPLHQNIEVLQRASDRKIISWAFNGLKHLFVIKRRMGEILYFHNEHDLLTLPTWDIYALEKLNMLNHGNHSEGTNVEKLIISVCHKRFPMFKPQQPKKRISKKEVDPATKLPKTFMYVQPAKVVNRVTFPPERETCLHHFIKWYYDNLTREAVICRNGTPSNDICVLDPMDMFSFSILDLETLFKSNIRSNVIFLCRHRSVGIKEENG</sequence>
<accession>A0ACB9JH40</accession>
<evidence type="ECO:0000313" key="1">
    <source>
        <dbReference type="EMBL" id="KAI3819667.1"/>
    </source>
</evidence>
<keyword evidence="2" id="KW-1185">Reference proteome</keyword>
<protein>
    <submittedName>
        <fullName evidence="1">Uncharacterized protein</fullName>
    </submittedName>
</protein>
<reference evidence="2" key="1">
    <citation type="journal article" date="2022" name="Mol. Ecol. Resour.">
        <title>The genomes of chicory, endive, great burdock and yacon provide insights into Asteraceae palaeo-polyploidization history and plant inulin production.</title>
        <authorList>
            <person name="Fan W."/>
            <person name="Wang S."/>
            <person name="Wang H."/>
            <person name="Wang A."/>
            <person name="Jiang F."/>
            <person name="Liu H."/>
            <person name="Zhao H."/>
            <person name="Xu D."/>
            <person name="Zhang Y."/>
        </authorList>
    </citation>
    <scope>NUCLEOTIDE SEQUENCE [LARGE SCALE GENOMIC DNA]</scope>
    <source>
        <strain evidence="2">cv. Yunnan</strain>
    </source>
</reference>
<proteinExistence type="predicted"/>
<dbReference type="EMBL" id="CM042021">
    <property type="protein sequence ID" value="KAI3819667.1"/>
    <property type="molecule type" value="Genomic_DNA"/>
</dbReference>